<feature type="region of interest" description="Disordered" evidence="1">
    <location>
        <begin position="59"/>
        <end position="83"/>
    </location>
</feature>
<protein>
    <submittedName>
        <fullName evidence="2">Uncharacterized protein</fullName>
    </submittedName>
</protein>
<evidence type="ECO:0000256" key="1">
    <source>
        <dbReference type="SAM" id="MobiDB-lite"/>
    </source>
</evidence>
<sequence>MRVEIHLSRAMVWGKVVHEPETLPHIGNLPTFQAQCSPHAHASATPLSIPTARMTRTSTCLPRETPNTSKSNGPIPRLSDLTR</sequence>
<dbReference type="EMBL" id="KL198016">
    <property type="protein sequence ID" value="KDQ21226.1"/>
    <property type="molecule type" value="Genomic_DNA"/>
</dbReference>
<organism evidence="2 3">
    <name type="scientific">Botryobasidium botryosum (strain FD-172 SS1)</name>
    <dbReference type="NCBI Taxonomy" id="930990"/>
    <lineage>
        <taxon>Eukaryota</taxon>
        <taxon>Fungi</taxon>
        <taxon>Dikarya</taxon>
        <taxon>Basidiomycota</taxon>
        <taxon>Agaricomycotina</taxon>
        <taxon>Agaricomycetes</taxon>
        <taxon>Cantharellales</taxon>
        <taxon>Botryobasidiaceae</taxon>
        <taxon>Botryobasidium</taxon>
    </lineage>
</organism>
<dbReference type="HOGENOM" id="CLU_2542267_0_0_1"/>
<feature type="compositionally biased region" description="Polar residues" evidence="1">
    <location>
        <begin position="59"/>
        <end position="72"/>
    </location>
</feature>
<dbReference type="AlphaFoldDB" id="A0A067NBR6"/>
<accession>A0A067NBR6</accession>
<evidence type="ECO:0000313" key="2">
    <source>
        <dbReference type="EMBL" id="KDQ21226.1"/>
    </source>
</evidence>
<name>A0A067NBR6_BOTB1</name>
<evidence type="ECO:0000313" key="3">
    <source>
        <dbReference type="Proteomes" id="UP000027195"/>
    </source>
</evidence>
<dbReference type="Proteomes" id="UP000027195">
    <property type="component" value="Unassembled WGS sequence"/>
</dbReference>
<proteinExistence type="predicted"/>
<dbReference type="InParanoid" id="A0A067NBR6"/>
<reference evidence="3" key="1">
    <citation type="journal article" date="2014" name="Proc. Natl. Acad. Sci. U.S.A.">
        <title>Extensive sampling of basidiomycete genomes demonstrates inadequacy of the white-rot/brown-rot paradigm for wood decay fungi.</title>
        <authorList>
            <person name="Riley R."/>
            <person name="Salamov A.A."/>
            <person name="Brown D.W."/>
            <person name="Nagy L.G."/>
            <person name="Floudas D."/>
            <person name="Held B.W."/>
            <person name="Levasseur A."/>
            <person name="Lombard V."/>
            <person name="Morin E."/>
            <person name="Otillar R."/>
            <person name="Lindquist E.A."/>
            <person name="Sun H."/>
            <person name="LaButti K.M."/>
            <person name="Schmutz J."/>
            <person name="Jabbour D."/>
            <person name="Luo H."/>
            <person name="Baker S.E."/>
            <person name="Pisabarro A.G."/>
            <person name="Walton J.D."/>
            <person name="Blanchette R.A."/>
            <person name="Henrissat B."/>
            <person name="Martin F."/>
            <person name="Cullen D."/>
            <person name="Hibbett D.S."/>
            <person name="Grigoriev I.V."/>
        </authorList>
    </citation>
    <scope>NUCLEOTIDE SEQUENCE [LARGE SCALE GENOMIC DNA]</scope>
    <source>
        <strain evidence="3">FD-172 SS1</strain>
    </source>
</reference>
<gene>
    <name evidence="2" type="ORF">BOTBODRAFT_25652</name>
</gene>
<keyword evidence="3" id="KW-1185">Reference proteome</keyword>